<protein>
    <submittedName>
        <fullName evidence="6">Uncharacterized protein</fullName>
    </submittedName>
</protein>
<dbReference type="PANTHER" id="PTHR45973:SF23">
    <property type="entry name" value="PROTEIN PHOSPHATASE 1 REGULATORY SUBUNIT 7"/>
    <property type="match status" value="1"/>
</dbReference>
<dbReference type="InterPro" id="IPR050576">
    <property type="entry name" value="Cilia_flagella_integrity"/>
</dbReference>
<dbReference type="EMBL" id="JALJOU010000005">
    <property type="protein sequence ID" value="KAK9843784.1"/>
    <property type="molecule type" value="Genomic_DNA"/>
</dbReference>
<evidence type="ECO:0000256" key="2">
    <source>
        <dbReference type="ARBA" id="ARBA00004430"/>
    </source>
</evidence>
<dbReference type="PROSITE" id="PS51450">
    <property type="entry name" value="LRR"/>
    <property type="match status" value="2"/>
</dbReference>
<dbReference type="GO" id="GO:0005634">
    <property type="term" value="C:nucleus"/>
    <property type="evidence" value="ECO:0007669"/>
    <property type="project" value="UniProtKB-SubCell"/>
</dbReference>
<proteinExistence type="predicted"/>
<organism evidence="6 7">
    <name type="scientific">Elliptochloris bilobata</name>
    <dbReference type="NCBI Taxonomy" id="381761"/>
    <lineage>
        <taxon>Eukaryota</taxon>
        <taxon>Viridiplantae</taxon>
        <taxon>Chlorophyta</taxon>
        <taxon>core chlorophytes</taxon>
        <taxon>Trebouxiophyceae</taxon>
        <taxon>Trebouxiophyceae incertae sedis</taxon>
        <taxon>Elliptochloris clade</taxon>
        <taxon>Elliptochloris</taxon>
    </lineage>
</organism>
<evidence type="ECO:0000256" key="4">
    <source>
        <dbReference type="ARBA" id="ARBA00022737"/>
    </source>
</evidence>
<evidence type="ECO:0000313" key="6">
    <source>
        <dbReference type="EMBL" id="KAK9843784.1"/>
    </source>
</evidence>
<sequence>MIASRPGLQELVLHDNQLKQAPDLAGFGALARLELSYNELRSLAPLASLAASGLRELFAASNKLPAIEAVAGRTALRLLELGFNRIRELRGLEGLPSLEQRAPAGHPGMEDGCMEV</sequence>
<dbReference type="GO" id="GO:0005930">
    <property type="term" value="C:axoneme"/>
    <property type="evidence" value="ECO:0007669"/>
    <property type="project" value="UniProtKB-SubCell"/>
</dbReference>
<keyword evidence="3" id="KW-0433">Leucine-rich repeat</keyword>
<gene>
    <name evidence="6" type="ORF">WJX81_006222</name>
</gene>
<reference evidence="6 7" key="1">
    <citation type="journal article" date="2024" name="Nat. Commun.">
        <title>Phylogenomics reveals the evolutionary origins of lichenization in chlorophyte algae.</title>
        <authorList>
            <person name="Puginier C."/>
            <person name="Libourel C."/>
            <person name="Otte J."/>
            <person name="Skaloud P."/>
            <person name="Haon M."/>
            <person name="Grisel S."/>
            <person name="Petersen M."/>
            <person name="Berrin J.G."/>
            <person name="Delaux P.M."/>
            <person name="Dal Grande F."/>
            <person name="Keller J."/>
        </authorList>
    </citation>
    <scope>NUCLEOTIDE SEQUENCE [LARGE SCALE GENOMIC DNA]</scope>
    <source>
        <strain evidence="6 7">SAG 245.80</strain>
    </source>
</reference>
<keyword evidence="5" id="KW-0539">Nucleus</keyword>
<dbReference type="Pfam" id="PF13855">
    <property type="entry name" value="LRR_8"/>
    <property type="match status" value="1"/>
</dbReference>
<dbReference type="InterPro" id="IPR001611">
    <property type="entry name" value="Leu-rich_rpt"/>
</dbReference>
<dbReference type="AlphaFoldDB" id="A0AAW1SD03"/>
<evidence type="ECO:0000313" key="7">
    <source>
        <dbReference type="Proteomes" id="UP001445335"/>
    </source>
</evidence>
<evidence type="ECO:0000256" key="1">
    <source>
        <dbReference type="ARBA" id="ARBA00004123"/>
    </source>
</evidence>
<name>A0AAW1SD03_9CHLO</name>
<accession>A0AAW1SD03</accession>
<dbReference type="PANTHER" id="PTHR45973">
    <property type="entry name" value="PROTEIN PHOSPHATASE 1 REGULATORY SUBUNIT SDS22-RELATED"/>
    <property type="match status" value="1"/>
</dbReference>
<comment type="subcellular location">
    <subcellularLocation>
        <location evidence="2">Cytoplasm</location>
        <location evidence="2">Cytoskeleton</location>
        <location evidence="2">Cilium axoneme</location>
    </subcellularLocation>
    <subcellularLocation>
        <location evidence="1">Nucleus</location>
    </subcellularLocation>
</comment>
<keyword evidence="7" id="KW-1185">Reference proteome</keyword>
<dbReference type="Gene3D" id="3.80.10.10">
    <property type="entry name" value="Ribonuclease Inhibitor"/>
    <property type="match status" value="1"/>
</dbReference>
<evidence type="ECO:0000256" key="3">
    <source>
        <dbReference type="ARBA" id="ARBA00022614"/>
    </source>
</evidence>
<dbReference type="Proteomes" id="UP001445335">
    <property type="component" value="Unassembled WGS sequence"/>
</dbReference>
<comment type="caution">
    <text evidence="6">The sequence shown here is derived from an EMBL/GenBank/DDBJ whole genome shotgun (WGS) entry which is preliminary data.</text>
</comment>
<evidence type="ECO:0000256" key="5">
    <source>
        <dbReference type="ARBA" id="ARBA00023242"/>
    </source>
</evidence>
<dbReference type="SUPFAM" id="SSF52058">
    <property type="entry name" value="L domain-like"/>
    <property type="match status" value="1"/>
</dbReference>
<dbReference type="InterPro" id="IPR032675">
    <property type="entry name" value="LRR_dom_sf"/>
</dbReference>
<keyword evidence="4" id="KW-0677">Repeat</keyword>